<protein>
    <recommendedName>
        <fullName evidence="10">Small ribosomal subunit biogenesis GTPase RsgA</fullName>
        <ecNumber evidence="10">3.6.1.-</ecNumber>
    </recommendedName>
</protein>
<comment type="caution">
    <text evidence="13">The sequence shown here is derived from an EMBL/GenBank/DDBJ whole genome shotgun (WGS) entry which is preliminary data.</text>
</comment>
<evidence type="ECO:0000256" key="8">
    <source>
        <dbReference type="ARBA" id="ARBA00022884"/>
    </source>
</evidence>
<comment type="subcellular location">
    <subcellularLocation>
        <location evidence="10">Cytoplasm</location>
    </subcellularLocation>
</comment>
<evidence type="ECO:0000256" key="5">
    <source>
        <dbReference type="ARBA" id="ARBA00022741"/>
    </source>
</evidence>
<dbReference type="RefSeq" id="WP_109748510.1">
    <property type="nucleotide sequence ID" value="NZ_JANKBI010000020.1"/>
</dbReference>
<dbReference type="Gene3D" id="3.40.50.300">
    <property type="entry name" value="P-loop containing nucleotide triphosphate hydrolases"/>
    <property type="match status" value="1"/>
</dbReference>
<feature type="binding site" evidence="10">
    <location>
        <position position="288"/>
    </location>
    <ligand>
        <name>Zn(2+)</name>
        <dbReference type="ChEBI" id="CHEBI:29105"/>
    </ligand>
</feature>
<accession>A0AB73SY77</accession>
<evidence type="ECO:0000256" key="4">
    <source>
        <dbReference type="ARBA" id="ARBA00022730"/>
    </source>
</evidence>
<dbReference type="InterPro" id="IPR030378">
    <property type="entry name" value="G_CP_dom"/>
</dbReference>
<evidence type="ECO:0000256" key="10">
    <source>
        <dbReference type="HAMAP-Rule" id="MF_01820"/>
    </source>
</evidence>
<dbReference type="SUPFAM" id="SSF52540">
    <property type="entry name" value="P-loop containing nucleoside triphosphate hydrolases"/>
    <property type="match status" value="1"/>
</dbReference>
<dbReference type="PROSITE" id="PS51721">
    <property type="entry name" value="G_CP"/>
    <property type="match status" value="1"/>
</dbReference>
<dbReference type="GO" id="GO:0042274">
    <property type="term" value="P:ribosomal small subunit biogenesis"/>
    <property type="evidence" value="ECO:0007669"/>
    <property type="project" value="UniProtKB-UniRule"/>
</dbReference>
<dbReference type="GO" id="GO:0019843">
    <property type="term" value="F:rRNA binding"/>
    <property type="evidence" value="ECO:0007669"/>
    <property type="project" value="UniProtKB-KW"/>
</dbReference>
<dbReference type="PANTHER" id="PTHR32120:SF10">
    <property type="entry name" value="SMALL RIBOSOMAL SUBUNIT BIOGENESIS GTPASE RSGA"/>
    <property type="match status" value="1"/>
</dbReference>
<dbReference type="InterPro" id="IPR027417">
    <property type="entry name" value="P-loop_NTPase"/>
</dbReference>
<dbReference type="InterPro" id="IPR004881">
    <property type="entry name" value="Ribosome_biogen_GTPase_RsgA"/>
</dbReference>
<gene>
    <name evidence="10" type="primary">rsgA</name>
    <name evidence="13" type="ORF">C7383_11915</name>
</gene>
<evidence type="ECO:0000256" key="7">
    <source>
        <dbReference type="ARBA" id="ARBA00022833"/>
    </source>
</evidence>
<dbReference type="InterPro" id="IPR010914">
    <property type="entry name" value="RsgA_GTPase_dom"/>
</dbReference>
<evidence type="ECO:0000259" key="12">
    <source>
        <dbReference type="PROSITE" id="PS51721"/>
    </source>
</evidence>
<keyword evidence="7 10" id="KW-0862">Zinc</keyword>
<feature type="binding site" evidence="10">
    <location>
        <position position="280"/>
    </location>
    <ligand>
        <name>Zn(2+)</name>
        <dbReference type="ChEBI" id="CHEBI:29105"/>
    </ligand>
</feature>
<feature type="binding site" evidence="10">
    <location>
        <begin position="142"/>
        <end position="145"/>
    </location>
    <ligand>
        <name>GTP</name>
        <dbReference type="ChEBI" id="CHEBI:37565"/>
    </ligand>
</feature>
<evidence type="ECO:0000256" key="3">
    <source>
        <dbReference type="ARBA" id="ARBA00022723"/>
    </source>
</evidence>
<dbReference type="NCBIfam" id="TIGR00157">
    <property type="entry name" value="ribosome small subunit-dependent GTPase A"/>
    <property type="match status" value="1"/>
</dbReference>
<comment type="similarity">
    <text evidence="10">Belongs to the TRAFAC class YlqF/YawG GTPase family. RsgA subfamily.</text>
</comment>
<keyword evidence="8 10" id="KW-0694">RNA-binding</keyword>
<dbReference type="HAMAP" id="MF_01820">
    <property type="entry name" value="GTPase_RsgA"/>
    <property type="match status" value="1"/>
</dbReference>
<reference evidence="13 14" key="1">
    <citation type="submission" date="2018-05" db="EMBL/GenBank/DDBJ databases">
        <authorList>
            <person name="Goeker M."/>
            <person name="Huntemann M."/>
            <person name="Clum A."/>
            <person name="Pillay M."/>
            <person name="Palaniappan K."/>
            <person name="Varghese N."/>
            <person name="Mikhailova N."/>
            <person name="Stamatis D."/>
            <person name="Reddy T."/>
            <person name="Daum C."/>
            <person name="Shapiro N."/>
            <person name="Ivanova N."/>
            <person name="Kyrpides N."/>
            <person name="Woyke T."/>
        </authorList>
    </citation>
    <scope>NUCLEOTIDE SEQUENCE [LARGE SCALE GENOMIC DNA]</scope>
    <source>
        <strain evidence="13 14">DSM 26524</strain>
    </source>
</reference>
<evidence type="ECO:0000256" key="1">
    <source>
        <dbReference type="ARBA" id="ARBA00022490"/>
    </source>
</evidence>
<evidence type="ECO:0000256" key="9">
    <source>
        <dbReference type="ARBA" id="ARBA00023134"/>
    </source>
</evidence>
<comment type="function">
    <text evidence="10">One of several proteins that assist in the late maturation steps of the functional core of the 30S ribosomal subunit. Helps release RbfA from mature subunits. May play a role in the assembly of ribosomal proteins into the subunit. Circularly permuted GTPase that catalyzes slow GTP hydrolysis, GTPase activity is stimulated by the 30S ribosomal subunit.</text>
</comment>
<dbReference type="PROSITE" id="PS50936">
    <property type="entry name" value="ENGC_GTPASE"/>
    <property type="match status" value="1"/>
</dbReference>
<feature type="binding site" evidence="10">
    <location>
        <begin position="194"/>
        <end position="202"/>
    </location>
    <ligand>
        <name>GTP</name>
        <dbReference type="ChEBI" id="CHEBI:37565"/>
    </ligand>
</feature>
<dbReference type="Proteomes" id="UP000245412">
    <property type="component" value="Unassembled WGS sequence"/>
</dbReference>
<dbReference type="GO" id="GO:0003924">
    <property type="term" value="F:GTPase activity"/>
    <property type="evidence" value="ECO:0007669"/>
    <property type="project" value="UniProtKB-UniRule"/>
</dbReference>
<keyword evidence="2 10" id="KW-0690">Ribosome biogenesis</keyword>
<keyword evidence="14" id="KW-1185">Reference proteome</keyword>
<sequence length="341" mass="38576">MNIRDFGYADINTDVTDGGIPARITAVHKERYELVSEHGYGFGRVKAANYYNGTETWPTVGDFVLIEYNDSGDSRILRTLPRRSYFTRLDPSSGGHGEQAVAANFDYVFIIQSLNKDYNIRKLERYLTESWQSGAEPVVVLTKADLTEEVSEYERRTAETVPGVRIVAVSARTGYGMEELEGYLKPGKTIVLLGSSGVGKSSLVNALAKEEIMETREIREEDSRGRHTTTHRELIMLKSGVMVIDTPGMRELGMWDVSKGLGQSFSDVEQYFERCRFSDCRHQSEPGCAVREALESGDLPESRWASYCKLKREARFSNNKAGYFHDMQKHNKAYSRKKRGN</sequence>
<keyword evidence="9 10" id="KW-0342">GTP-binding</keyword>
<keyword evidence="1 10" id="KW-0963">Cytoplasm</keyword>
<evidence type="ECO:0000313" key="14">
    <source>
        <dbReference type="Proteomes" id="UP000245412"/>
    </source>
</evidence>
<feature type="domain" description="CP-type G" evidence="12">
    <location>
        <begin position="94"/>
        <end position="252"/>
    </location>
</feature>
<evidence type="ECO:0000256" key="6">
    <source>
        <dbReference type="ARBA" id="ARBA00022801"/>
    </source>
</evidence>
<dbReference type="EC" id="3.6.1.-" evidence="10"/>
<keyword evidence="4 10" id="KW-0699">rRNA-binding</keyword>
<feature type="binding site" evidence="10">
    <location>
        <position position="282"/>
    </location>
    <ligand>
        <name>Zn(2+)</name>
        <dbReference type="ChEBI" id="CHEBI:29105"/>
    </ligand>
</feature>
<comment type="cofactor">
    <cofactor evidence="10">
        <name>Zn(2+)</name>
        <dbReference type="ChEBI" id="CHEBI:29105"/>
    </cofactor>
    <text evidence="10">Binds 1 zinc ion per subunit.</text>
</comment>
<dbReference type="CDD" id="cd01854">
    <property type="entry name" value="YjeQ_EngC"/>
    <property type="match status" value="1"/>
</dbReference>
<comment type="subunit">
    <text evidence="10">Monomer. Associates with 30S ribosomal subunit, binds 16S rRNA.</text>
</comment>
<dbReference type="Pfam" id="PF03193">
    <property type="entry name" value="RsgA_GTPase"/>
    <property type="match status" value="1"/>
</dbReference>
<dbReference type="PANTHER" id="PTHR32120">
    <property type="entry name" value="SMALL RIBOSOMAL SUBUNIT BIOGENESIS GTPASE RSGA"/>
    <property type="match status" value="1"/>
</dbReference>
<dbReference type="GO" id="GO:0005525">
    <property type="term" value="F:GTP binding"/>
    <property type="evidence" value="ECO:0007669"/>
    <property type="project" value="UniProtKB-UniRule"/>
</dbReference>
<feature type="domain" description="EngC GTPase" evidence="11">
    <location>
        <begin position="103"/>
        <end position="250"/>
    </location>
</feature>
<keyword evidence="5 10" id="KW-0547">Nucleotide-binding</keyword>
<dbReference type="Gene3D" id="1.10.40.50">
    <property type="entry name" value="Probable gtpase engc, domain 3"/>
    <property type="match status" value="1"/>
</dbReference>
<keyword evidence="6 10" id="KW-0378">Hydrolase</keyword>
<dbReference type="GO" id="GO:0005737">
    <property type="term" value="C:cytoplasm"/>
    <property type="evidence" value="ECO:0007669"/>
    <property type="project" value="UniProtKB-SubCell"/>
</dbReference>
<dbReference type="AlphaFoldDB" id="A0AB73SY77"/>
<evidence type="ECO:0000313" key="13">
    <source>
        <dbReference type="EMBL" id="PWJ72311.1"/>
    </source>
</evidence>
<keyword evidence="3 10" id="KW-0479">Metal-binding</keyword>
<name>A0AB73SY77_9FIRM</name>
<evidence type="ECO:0000259" key="11">
    <source>
        <dbReference type="PROSITE" id="PS50936"/>
    </source>
</evidence>
<proteinExistence type="inferred from homology"/>
<dbReference type="EMBL" id="QGGY01000019">
    <property type="protein sequence ID" value="PWJ72311.1"/>
    <property type="molecule type" value="Genomic_DNA"/>
</dbReference>
<organism evidence="13 14">
    <name type="scientific">Murimonas intestini</name>
    <dbReference type="NCBI Taxonomy" id="1337051"/>
    <lineage>
        <taxon>Bacteria</taxon>
        <taxon>Bacillati</taxon>
        <taxon>Bacillota</taxon>
        <taxon>Clostridia</taxon>
        <taxon>Lachnospirales</taxon>
        <taxon>Lachnospiraceae</taxon>
        <taxon>Murimonas</taxon>
    </lineage>
</organism>
<dbReference type="GO" id="GO:0046872">
    <property type="term" value="F:metal ion binding"/>
    <property type="evidence" value="ECO:0007669"/>
    <property type="project" value="UniProtKB-KW"/>
</dbReference>
<feature type="binding site" evidence="10">
    <location>
        <position position="275"/>
    </location>
    <ligand>
        <name>Zn(2+)</name>
        <dbReference type="ChEBI" id="CHEBI:29105"/>
    </ligand>
</feature>
<evidence type="ECO:0000256" key="2">
    <source>
        <dbReference type="ARBA" id="ARBA00022517"/>
    </source>
</evidence>